<dbReference type="EMBL" id="SMLW01000636">
    <property type="protein sequence ID" value="MTI27634.1"/>
    <property type="molecule type" value="Genomic_DNA"/>
</dbReference>
<sequence>MKISILAAICLLGSVHFVHGQTNTESADVLNIPLSSRVVGADINTWEGGERTQVSNWDQLSIVSNVSQPSLIAYLPERSKSSGTALIIAPGGGFHLLSIDNEGHNVAKWCVENGIAAFVLKYRLVPTGEDPDREFHEKLNNGQEEMDRDMAPYIDLAKADALAAIAHVRANAEKYNVDTDKIGIIGFSAGGTLAASAGLEFTSDENRPDFIAPIYGALHVLDLAKLPTRPMPLFLAVTSDDVFGFQNQAIDIYKTWNKAKAPVEMHIYQKGGHGFGMRKQNLPSDLWVENFCAWMKDNGF</sequence>
<name>A0ABW9RWI0_9BACT</name>
<feature type="domain" description="Dienelactone hydrolase" evidence="3">
    <location>
        <begin position="155"/>
        <end position="281"/>
    </location>
</feature>
<evidence type="ECO:0000259" key="3">
    <source>
        <dbReference type="Pfam" id="PF01738"/>
    </source>
</evidence>
<dbReference type="Gene3D" id="3.40.50.1820">
    <property type="entry name" value="alpha/beta hydrolase"/>
    <property type="match status" value="1"/>
</dbReference>
<accession>A0ABW9RWI0</accession>
<evidence type="ECO:0000256" key="1">
    <source>
        <dbReference type="ARBA" id="ARBA00022801"/>
    </source>
</evidence>
<proteinExistence type="predicted"/>
<feature type="signal peptide" evidence="2">
    <location>
        <begin position="1"/>
        <end position="20"/>
    </location>
</feature>
<dbReference type="RefSeq" id="WP_155174631.1">
    <property type="nucleotide sequence ID" value="NZ_BAAAFL010000024.1"/>
</dbReference>
<dbReference type="InterPro" id="IPR050300">
    <property type="entry name" value="GDXG_lipolytic_enzyme"/>
</dbReference>
<feature type="chain" id="PRO_5045066673" evidence="2">
    <location>
        <begin position="21"/>
        <end position="300"/>
    </location>
</feature>
<evidence type="ECO:0000313" key="4">
    <source>
        <dbReference type="EMBL" id="MTI27634.1"/>
    </source>
</evidence>
<dbReference type="InterPro" id="IPR002925">
    <property type="entry name" value="Dienelactn_hydro"/>
</dbReference>
<dbReference type="PANTHER" id="PTHR48081">
    <property type="entry name" value="AB HYDROLASE SUPERFAMILY PROTEIN C4A8.06C"/>
    <property type="match status" value="1"/>
</dbReference>
<comment type="caution">
    <text evidence="4">The sequence shown here is derived from an EMBL/GenBank/DDBJ whole genome shotgun (WGS) entry which is preliminary data.</text>
</comment>
<protein>
    <submittedName>
        <fullName evidence="4">Alpha/beta hydrolase</fullName>
    </submittedName>
</protein>
<organism evidence="4 5">
    <name type="scientific">Fulvivirga kasyanovii</name>
    <dbReference type="NCBI Taxonomy" id="396812"/>
    <lineage>
        <taxon>Bacteria</taxon>
        <taxon>Pseudomonadati</taxon>
        <taxon>Bacteroidota</taxon>
        <taxon>Cytophagia</taxon>
        <taxon>Cytophagales</taxon>
        <taxon>Fulvivirgaceae</taxon>
        <taxon>Fulvivirga</taxon>
    </lineage>
</organism>
<reference evidence="4 5" key="1">
    <citation type="submission" date="2019-02" db="EMBL/GenBank/DDBJ databases">
        <authorList>
            <person name="Goldberg S.R."/>
            <person name="Haltli B.A."/>
            <person name="Correa H."/>
            <person name="Russell K.G."/>
        </authorList>
    </citation>
    <scope>NUCLEOTIDE SEQUENCE [LARGE SCALE GENOMIC DNA]</scope>
    <source>
        <strain evidence="4 5">JCM 16186</strain>
    </source>
</reference>
<evidence type="ECO:0000256" key="2">
    <source>
        <dbReference type="SAM" id="SignalP"/>
    </source>
</evidence>
<dbReference type="PANTHER" id="PTHR48081:SF6">
    <property type="entry name" value="PEPTIDASE S9 PROLYL OLIGOPEPTIDASE CATALYTIC DOMAIN-CONTAINING PROTEIN"/>
    <property type="match status" value="1"/>
</dbReference>
<dbReference type="Pfam" id="PF01738">
    <property type="entry name" value="DLH"/>
    <property type="match status" value="1"/>
</dbReference>
<dbReference type="SUPFAM" id="SSF53474">
    <property type="entry name" value="alpha/beta-Hydrolases"/>
    <property type="match status" value="1"/>
</dbReference>
<keyword evidence="5" id="KW-1185">Reference proteome</keyword>
<dbReference type="InterPro" id="IPR029058">
    <property type="entry name" value="AB_hydrolase_fold"/>
</dbReference>
<dbReference type="Proteomes" id="UP000798808">
    <property type="component" value="Unassembled WGS sequence"/>
</dbReference>
<keyword evidence="1 4" id="KW-0378">Hydrolase</keyword>
<keyword evidence="2" id="KW-0732">Signal</keyword>
<gene>
    <name evidence="4" type="ORF">E1163_21935</name>
</gene>
<dbReference type="GO" id="GO:0016787">
    <property type="term" value="F:hydrolase activity"/>
    <property type="evidence" value="ECO:0007669"/>
    <property type="project" value="UniProtKB-KW"/>
</dbReference>
<evidence type="ECO:0000313" key="5">
    <source>
        <dbReference type="Proteomes" id="UP000798808"/>
    </source>
</evidence>